<dbReference type="Proteomes" id="UP000249218">
    <property type="component" value="Unassembled WGS sequence"/>
</dbReference>
<proteinExistence type="predicted"/>
<evidence type="ECO:0000313" key="2">
    <source>
        <dbReference type="EMBL" id="PZC72928.1"/>
    </source>
</evidence>
<sequence>MIPQLLVVFCVCACVVADDAAPAPPYLQHLTAMYTEGEIVVEEVLPLLDDIPYLDSPQRHFAAILYFINTAARTRSGCVITNYNEEYVKLVNSSALEGFANPQAAVDELADLMTTLQQKLKKIVYLIEDTDPDMEENKRNALVDQRIKADLASYETPAAMFIAAGEAAMKAEDLNKEIYRAAYDLSALNFIINGAEKLRALVMILQLVVAAMTAVSAMAQVPPYGMYSSELREMFRNFAVNIITMEGQIPLLNDPRRQYIEIIHVILTHGVFRAGCVVDDYNNEYFQYLNDSLPEAICHTEDVIAKIRILLDEIQDNTDKVLKLTKDCARDGCDEIIQKIIRDQPGKYHYQDLVIVAAGKLAKQLNGHQEKFEKVSSDLKASHYLLTSSADLEDIVDAVAVLQKTLHPTYC</sequence>
<name>A0A2W1BD92_HELAM</name>
<keyword evidence="3" id="KW-1185">Reference proteome</keyword>
<dbReference type="AlphaFoldDB" id="A0A2W1BD92"/>
<dbReference type="EMBL" id="KZ150142">
    <property type="protein sequence ID" value="PZC72928.1"/>
    <property type="molecule type" value="Genomic_DNA"/>
</dbReference>
<keyword evidence="1" id="KW-0732">Signal</keyword>
<feature type="signal peptide" evidence="1">
    <location>
        <begin position="1"/>
        <end position="17"/>
    </location>
</feature>
<feature type="chain" id="PRO_5016048832" evidence="1">
    <location>
        <begin position="18"/>
        <end position="411"/>
    </location>
</feature>
<dbReference type="OrthoDB" id="7290919at2759"/>
<reference evidence="2 3" key="1">
    <citation type="journal article" date="2017" name="BMC Biol.">
        <title>Genomic innovations, transcriptional plasticity and gene loss underlying the evolution and divergence of two highly polyphagous and invasive Helicoverpa pest species.</title>
        <authorList>
            <person name="Pearce S.L."/>
            <person name="Clarke D.F."/>
            <person name="East P.D."/>
            <person name="Elfekih S."/>
            <person name="Gordon K.H."/>
            <person name="Jermiin L.S."/>
            <person name="McGaughran A."/>
            <person name="Oakeshott J.G."/>
            <person name="Papanikolaou A."/>
            <person name="Perera O.P."/>
            <person name="Rane R.V."/>
            <person name="Richards S."/>
            <person name="Tay W.T."/>
            <person name="Walsh T.K."/>
            <person name="Anderson A."/>
            <person name="Anderson C.J."/>
            <person name="Asgari S."/>
            <person name="Board P.G."/>
            <person name="Bretschneider A."/>
            <person name="Campbell P.M."/>
            <person name="Chertemps T."/>
            <person name="Christeller J.T."/>
            <person name="Coppin C.W."/>
            <person name="Downes S.J."/>
            <person name="Duan G."/>
            <person name="Farnsworth C.A."/>
            <person name="Good R.T."/>
            <person name="Han L.B."/>
            <person name="Han Y.C."/>
            <person name="Hatje K."/>
            <person name="Horne I."/>
            <person name="Huang Y.P."/>
            <person name="Hughes D.S."/>
            <person name="Jacquin-Joly E."/>
            <person name="James W."/>
            <person name="Jhangiani S."/>
            <person name="Kollmar M."/>
            <person name="Kuwar S.S."/>
            <person name="Li S."/>
            <person name="Liu N.Y."/>
            <person name="Maibeche M.T."/>
            <person name="Miller J.R."/>
            <person name="Montagne N."/>
            <person name="Perry T."/>
            <person name="Qu J."/>
            <person name="Song S.V."/>
            <person name="Sutton G.G."/>
            <person name="Vogel H."/>
            <person name="Walenz B.P."/>
            <person name="Xu W."/>
            <person name="Zhang H.J."/>
            <person name="Zou Z."/>
            <person name="Batterham P."/>
            <person name="Edwards O.R."/>
            <person name="Feyereisen R."/>
            <person name="Gibbs R.A."/>
            <person name="Heckel D.G."/>
            <person name="McGrath A."/>
            <person name="Robin C."/>
            <person name="Scherer S.E."/>
            <person name="Worley K.C."/>
            <person name="Wu Y.D."/>
        </authorList>
    </citation>
    <scope>NUCLEOTIDE SEQUENCE [LARGE SCALE GENOMIC DNA]</scope>
    <source>
        <strain evidence="2">Harm_GR_Male_#8</strain>
        <tissue evidence="2">Whole organism</tissue>
    </source>
</reference>
<evidence type="ECO:0000313" key="3">
    <source>
        <dbReference type="Proteomes" id="UP000249218"/>
    </source>
</evidence>
<evidence type="ECO:0000256" key="1">
    <source>
        <dbReference type="SAM" id="SignalP"/>
    </source>
</evidence>
<accession>A0A2W1BD92</accession>
<organism evidence="2 3">
    <name type="scientific">Helicoverpa armigera</name>
    <name type="common">Cotton bollworm</name>
    <name type="synonym">Heliothis armigera</name>
    <dbReference type="NCBI Taxonomy" id="29058"/>
    <lineage>
        <taxon>Eukaryota</taxon>
        <taxon>Metazoa</taxon>
        <taxon>Ecdysozoa</taxon>
        <taxon>Arthropoda</taxon>
        <taxon>Hexapoda</taxon>
        <taxon>Insecta</taxon>
        <taxon>Pterygota</taxon>
        <taxon>Neoptera</taxon>
        <taxon>Endopterygota</taxon>
        <taxon>Lepidoptera</taxon>
        <taxon>Glossata</taxon>
        <taxon>Ditrysia</taxon>
        <taxon>Noctuoidea</taxon>
        <taxon>Noctuidae</taxon>
        <taxon>Heliothinae</taxon>
        <taxon>Helicoverpa</taxon>
    </lineage>
</organism>
<protein>
    <submittedName>
        <fullName evidence="2">Uncharacterized protein</fullName>
    </submittedName>
</protein>
<gene>
    <name evidence="2" type="primary">HaOG210335</name>
    <name evidence="2" type="ORF">B5X24_HaOG210335</name>
</gene>